<evidence type="ECO:0000256" key="12">
    <source>
        <dbReference type="ARBA" id="ARBA00023098"/>
    </source>
</evidence>
<evidence type="ECO:0000256" key="5">
    <source>
        <dbReference type="ARBA" id="ARBA00012369"/>
    </source>
</evidence>
<dbReference type="SUPFAM" id="SSF56219">
    <property type="entry name" value="DNase I-like"/>
    <property type="match status" value="1"/>
</dbReference>
<evidence type="ECO:0000256" key="3">
    <source>
        <dbReference type="ARBA" id="ARBA00004991"/>
    </source>
</evidence>
<comment type="subcellular location">
    <subcellularLocation>
        <location evidence="1">Membrane</location>
        <topology evidence="1">Multi-pass membrane protein</topology>
    </subcellularLocation>
</comment>
<evidence type="ECO:0000256" key="7">
    <source>
        <dbReference type="ARBA" id="ARBA00022723"/>
    </source>
</evidence>
<dbReference type="InterPro" id="IPR038772">
    <property type="entry name" value="Sph/SMPD2-like"/>
</dbReference>
<evidence type="ECO:0000256" key="2">
    <source>
        <dbReference type="ARBA" id="ARBA00004760"/>
    </source>
</evidence>
<comment type="pathway">
    <text evidence="2">Lipid metabolism; sphingolipid metabolism.</text>
</comment>
<organism evidence="16 17">
    <name type="scientific">Chironomus riparius</name>
    <dbReference type="NCBI Taxonomy" id="315576"/>
    <lineage>
        <taxon>Eukaryota</taxon>
        <taxon>Metazoa</taxon>
        <taxon>Ecdysozoa</taxon>
        <taxon>Arthropoda</taxon>
        <taxon>Hexapoda</taxon>
        <taxon>Insecta</taxon>
        <taxon>Pterygota</taxon>
        <taxon>Neoptera</taxon>
        <taxon>Endopterygota</taxon>
        <taxon>Diptera</taxon>
        <taxon>Nematocera</taxon>
        <taxon>Chironomoidea</taxon>
        <taxon>Chironomidae</taxon>
        <taxon>Chironominae</taxon>
        <taxon>Chironomus</taxon>
    </lineage>
</organism>
<evidence type="ECO:0000256" key="4">
    <source>
        <dbReference type="ARBA" id="ARBA00006335"/>
    </source>
</evidence>
<feature type="domain" description="Endonuclease/exonuclease/phosphatase" evidence="15">
    <location>
        <begin position="8"/>
        <end position="265"/>
    </location>
</feature>
<reference evidence="16" key="1">
    <citation type="submission" date="2022-01" db="EMBL/GenBank/DDBJ databases">
        <authorList>
            <person name="King R."/>
        </authorList>
    </citation>
    <scope>NUCLEOTIDE SEQUENCE</scope>
</reference>
<reference evidence="16" key="2">
    <citation type="submission" date="2022-10" db="EMBL/GenBank/DDBJ databases">
        <authorList>
            <consortium name="ENA_rothamsted_submissions"/>
            <consortium name="culmorum"/>
            <person name="King R."/>
        </authorList>
    </citation>
    <scope>NUCLEOTIDE SEQUENCE</scope>
</reference>
<name>A0A9N9WMI8_9DIPT</name>
<dbReference type="GO" id="GO:0046872">
    <property type="term" value="F:metal ion binding"/>
    <property type="evidence" value="ECO:0007669"/>
    <property type="project" value="UniProtKB-KW"/>
</dbReference>
<sequence>MVLTLSILTLNIWGIPFISKDKDIRVHAISDHFANSDYDIISLQEVWSEYDYNKIRNRVAERFPFSHYFYSGVVGSGLCIFSKHQILSAFFHHWAVNGYVHKIQHGDWFGGKGVGMCKIKVQDQIINFYISHLHAEYSKKCDDYMTHRIIQAFDTAQFLETTRGECSLQILAGDLNTEPQDLAYRVLLSTAGMKDAYEQKRSSFFATHEYKNNTYTPKEVVNGKDGIRIDYVLYRSGSDYDCEVEEYNLPLLDMIPEHNISYSDHEAVHTRISFRKKEKRSSRELDRTALTDNIKNLKECITTCKNSLKALESHRRSYSMMAIGLVVILINILEISPAYGFKTIYFIVKFLIVGMTIFFAFMASLWNVMEKHGILSGKLAMEIALKRDEAVLNESS</sequence>
<evidence type="ECO:0000256" key="14">
    <source>
        <dbReference type="SAM" id="Phobius"/>
    </source>
</evidence>
<keyword evidence="13 14" id="KW-0472">Membrane</keyword>
<comment type="pathway">
    <text evidence="3">Sphingolipid metabolism.</text>
</comment>
<dbReference type="EMBL" id="OU895877">
    <property type="protein sequence ID" value="CAG9798567.1"/>
    <property type="molecule type" value="Genomic_DNA"/>
</dbReference>
<evidence type="ECO:0000256" key="9">
    <source>
        <dbReference type="ARBA" id="ARBA00022842"/>
    </source>
</evidence>
<gene>
    <name evidence="16" type="ORF">CHIRRI_LOCUS1549</name>
</gene>
<dbReference type="EC" id="3.1.4.12" evidence="5"/>
<feature type="transmembrane region" description="Helical" evidence="14">
    <location>
        <begin position="318"/>
        <end position="338"/>
    </location>
</feature>
<dbReference type="InterPro" id="IPR036691">
    <property type="entry name" value="Endo/exonu/phosph_ase_sf"/>
</dbReference>
<dbReference type="Pfam" id="PF03372">
    <property type="entry name" value="Exo_endo_phos"/>
    <property type="match status" value="1"/>
</dbReference>
<evidence type="ECO:0000256" key="8">
    <source>
        <dbReference type="ARBA" id="ARBA00022801"/>
    </source>
</evidence>
<evidence type="ECO:0000256" key="10">
    <source>
        <dbReference type="ARBA" id="ARBA00022919"/>
    </source>
</evidence>
<keyword evidence="9" id="KW-0460">Magnesium</keyword>
<dbReference type="GO" id="GO:0006665">
    <property type="term" value="P:sphingolipid metabolic process"/>
    <property type="evidence" value="ECO:0007669"/>
    <property type="project" value="UniProtKB-KW"/>
</dbReference>
<keyword evidence="11 14" id="KW-1133">Transmembrane helix</keyword>
<feature type="transmembrane region" description="Helical" evidence="14">
    <location>
        <begin position="344"/>
        <end position="368"/>
    </location>
</feature>
<dbReference type="PANTHER" id="PTHR16320:SF24">
    <property type="entry name" value="PHOSPHODIESTERASE, PUTATIVE-RELATED"/>
    <property type="match status" value="1"/>
</dbReference>
<keyword evidence="10" id="KW-0746">Sphingolipid metabolism</keyword>
<evidence type="ECO:0000256" key="1">
    <source>
        <dbReference type="ARBA" id="ARBA00004141"/>
    </source>
</evidence>
<dbReference type="InterPro" id="IPR005135">
    <property type="entry name" value="Endo/exonuclease/phosphatase"/>
</dbReference>
<accession>A0A9N9WMI8</accession>
<comment type="similarity">
    <text evidence="4">Belongs to the neutral sphingomyelinase family.</text>
</comment>
<dbReference type="Proteomes" id="UP001153620">
    <property type="component" value="Chromosome 1"/>
</dbReference>
<evidence type="ECO:0000313" key="17">
    <source>
        <dbReference type="Proteomes" id="UP001153620"/>
    </source>
</evidence>
<dbReference type="PANTHER" id="PTHR16320">
    <property type="entry name" value="SPHINGOMYELINASE FAMILY MEMBER"/>
    <property type="match status" value="1"/>
</dbReference>
<proteinExistence type="inferred from homology"/>
<dbReference type="GO" id="GO:0016020">
    <property type="term" value="C:membrane"/>
    <property type="evidence" value="ECO:0007669"/>
    <property type="project" value="UniProtKB-SubCell"/>
</dbReference>
<keyword evidence="12" id="KW-0443">Lipid metabolism</keyword>
<evidence type="ECO:0000259" key="15">
    <source>
        <dbReference type="Pfam" id="PF03372"/>
    </source>
</evidence>
<keyword evidence="17" id="KW-1185">Reference proteome</keyword>
<protein>
    <recommendedName>
        <fullName evidence="5">sphingomyelin phosphodiesterase</fullName>
        <ecNumber evidence="5">3.1.4.12</ecNumber>
    </recommendedName>
</protein>
<keyword evidence="7" id="KW-0479">Metal-binding</keyword>
<evidence type="ECO:0000256" key="13">
    <source>
        <dbReference type="ARBA" id="ARBA00023136"/>
    </source>
</evidence>
<dbReference type="AlphaFoldDB" id="A0A9N9WMI8"/>
<keyword evidence="6 14" id="KW-0812">Transmembrane</keyword>
<dbReference type="OrthoDB" id="387657at2759"/>
<evidence type="ECO:0000256" key="11">
    <source>
        <dbReference type="ARBA" id="ARBA00022989"/>
    </source>
</evidence>
<evidence type="ECO:0000313" key="16">
    <source>
        <dbReference type="EMBL" id="CAG9798567.1"/>
    </source>
</evidence>
<evidence type="ECO:0000256" key="6">
    <source>
        <dbReference type="ARBA" id="ARBA00022692"/>
    </source>
</evidence>
<keyword evidence="8" id="KW-0378">Hydrolase</keyword>
<dbReference type="Gene3D" id="3.60.10.10">
    <property type="entry name" value="Endonuclease/exonuclease/phosphatase"/>
    <property type="match status" value="1"/>
</dbReference>
<dbReference type="GO" id="GO:0004767">
    <property type="term" value="F:sphingomyelin phosphodiesterase activity"/>
    <property type="evidence" value="ECO:0007669"/>
    <property type="project" value="UniProtKB-EC"/>
</dbReference>